<dbReference type="GO" id="GO:0003677">
    <property type="term" value="F:DNA binding"/>
    <property type="evidence" value="ECO:0000318"/>
    <property type="project" value="GO_Central"/>
</dbReference>
<reference evidence="3" key="2">
    <citation type="submission" date="2014-06" db="EMBL/GenBank/DDBJ databases">
        <authorList>
            <person name="Genoscope - CEA"/>
        </authorList>
    </citation>
    <scope>NUCLEOTIDE SEQUENCE</scope>
</reference>
<dbReference type="SMR" id="A0A078HQC9"/>
<organism evidence="3 4">
    <name type="scientific">Brassica napus</name>
    <name type="common">Rape</name>
    <dbReference type="NCBI Taxonomy" id="3708"/>
    <lineage>
        <taxon>Eukaryota</taxon>
        <taxon>Viridiplantae</taxon>
        <taxon>Streptophyta</taxon>
        <taxon>Embryophyta</taxon>
        <taxon>Tracheophyta</taxon>
        <taxon>Spermatophyta</taxon>
        <taxon>Magnoliopsida</taxon>
        <taxon>eudicotyledons</taxon>
        <taxon>Gunneridae</taxon>
        <taxon>Pentapetalae</taxon>
        <taxon>rosids</taxon>
        <taxon>malvids</taxon>
        <taxon>Brassicales</taxon>
        <taxon>Brassicaceae</taxon>
        <taxon>Brassiceae</taxon>
        <taxon>Brassica</taxon>
    </lineage>
</organism>
<sequence length="199" mass="21939">MQESIETEQTVMHCVHNQPNSNFLCTETQLIRVAAFPTFFSLLRSELSPSSSPLYTLDTHILQIIFPAAQNNINTRFIILDKARSTSSPSATSGKSCIALAADETASVHIQLWGDECDAFEAGDIVKLTNGIFSYVRNSGLLLRAGKRGKMEKVGEFAVAFVETPNVSEIQWSPDPENPKRYIQSGVVSAYSRIFPPLP</sequence>
<name>A0A078HQC9_BRANA</name>
<dbReference type="InterPro" id="IPR051231">
    <property type="entry name" value="SOSS-B"/>
</dbReference>
<dbReference type="PaxDb" id="3708-A0A078HQC9"/>
<dbReference type="InterPro" id="IPR012340">
    <property type="entry name" value="NA-bd_OB-fold"/>
</dbReference>
<keyword evidence="1" id="KW-0238">DNA-binding</keyword>
<dbReference type="EMBL" id="LK032458">
    <property type="protein sequence ID" value="CDY39851.1"/>
    <property type="molecule type" value="Genomic_DNA"/>
</dbReference>
<evidence type="ECO:0000313" key="3">
    <source>
        <dbReference type="EMBL" id="CDY39851.1"/>
    </source>
</evidence>
<dbReference type="STRING" id="3708.A0A078HQC9"/>
<dbReference type="Gene3D" id="2.40.50.140">
    <property type="entry name" value="Nucleic acid-binding proteins"/>
    <property type="match status" value="1"/>
</dbReference>
<reference evidence="2" key="3">
    <citation type="submission" date="2021-01" db="EMBL/GenBank/DDBJ databases">
        <authorList>
            <consortium name="Genoscope - CEA"/>
            <person name="William W."/>
        </authorList>
    </citation>
    <scope>NUCLEOTIDE SEQUENCE</scope>
</reference>
<dbReference type="GO" id="GO:0070876">
    <property type="term" value="C:SOSS complex"/>
    <property type="evidence" value="ECO:0000318"/>
    <property type="project" value="GO_Central"/>
</dbReference>
<dbReference type="Gramene" id="CDY39851">
    <property type="protein sequence ID" value="CDY39851"/>
    <property type="gene ID" value="GSBRNA2T00068676001"/>
</dbReference>
<dbReference type="Proteomes" id="UP000028999">
    <property type="component" value="Unassembled WGS sequence"/>
</dbReference>
<dbReference type="OMA" id="SVHIQLW"/>
<dbReference type="AlphaFoldDB" id="A0A078HQC9"/>
<keyword evidence="4" id="KW-1185">Reference proteome</keyword>
<gene>
    <name evidence="3" type="primary">BnaC02g42670D</name>
    <name evidence="2" type="ORF">DARMORV10_C02P62900.1</name>
    <name evidence="3" type="ORF">GSBRNA2T00068676001</name>
</gene>
<dbReference type="EMBL" id="HG994366">
    <property type="protein sequence ID" value="CAF1921720.1"/>
    <property type="molecule type" value="Genomic_DNA"/>
</dbReference>
<dbReference type="GO" id="GO:0044818">
    <property type="term" value="P:mitotic G2/M transition checkpoint"/>
    <property type="evidence" value="ECO:0000318"/>
    <property type="project" value="GO_Central"/>
</dbReference>
<evidence type="ECO:0000313" key="4">
    <source>
        <dbReference type="Proteomes" id="UP000028999"/>
    </source>
</evidence>
<dbReference type="PANTHER" id="PTHR13356">
    <property type="entry name" value="OB FOLD NUCLEIC ACID BINDING PROTEIN-RELATED"/>
    <property type="match status" value="1"/>
</dbReference>
<evidence type="ECO:0000313" key="2">
    <source>
        <dbReference type="EMBL" id="CAF1921720.1"/>
    </source>
</evidence>
<dbReference type="GO" id="GO:0005694">
    <property type="term" value="C:chromosome"/>
    <property type="evidence" value="ECO:0007669"/>
    <property type="project" value="UniProtKB-ARBA"/>
</dbReference>
<dbReference type="FunFam" id="2.40.50.140:FF:000072">
    <property type="entry name" value="SOSS complex subunit B2"/>
    <property type="match status" value="1"/>
</dbReference>
<dbReference type="GO" id="GO:0000724">
    <property type="term" value="P:double-strand break repair via homologous recombination"/>
    <property type="evidence" value="ECO:0000318"/>
    <property type="project" value="GO_Central"/>
</dbReference>
<reference evidence="3 4" key="1">
    <citation type="journal article" date="2014" name="Science">
        <title>Plant genetics. Early allopolyploid evolution in the post-Neolithic Brassica napus oilseed genome.</title>
        <authorList>
            <person name="Chalhoub B."/>
            <person name="Denoeud F."/>
            <person name="Liu S."/>
            <person name="Parkin I.A."/>
            <person name="Tang H."/>
            <person name="Wang X."/>
            <person name="Chiquet J."/>
            <person name="Belcram H."/>
            <person name="Tong C."/>
            <person name="Samans B."/>
            <person name="Correa M."/>
            <person name="Da Silva C."/>
            <person name="Just J."/>
            <person name="Falentin C."/>
            <person name="Koh C.S."/>
            <person name="Le Clainche I."/>
            <person name="Bernard M."/>
            <person name="Bento P."/>
            <person name="Noel B."/>
            <person name="Labadie K."/>
            <person name="Alberti A."/>
            <person name="Charles M."/>
            <person name="Arnaud D."/>
            <person name="Guo H."/>
            <person name="Daviaud C."/>
            <person name="Alamery S."/>
            <person name="Jabbari K."/>
            <person name="Zhao M."/>
            <person name="Edger P.P."/>
            <person name="Chelaifa H."/>
            <person name="Tack D."/>
            <person name="Lassalle G."/>
            <person name="Mestiri I."/>
            <person name="Schnel N."/>
            <person name="Le Paslier M.C."/>
            <person name="Fan G."/>
            <person name="Renault V."/>
            <person name="Bayer P.E."/>
            <person name="Golicz A.A."/>
            <person name="Manoli S."/>
            <person name="Lee T.H."/>
            <person name="Thi V.H."/>
            <person name="Chalabi S."/>
            <person name="Hu Q."/>
            <person name="Fan C."/>
            <person name="Tollenaere R."/>
            <person name="Lu Y."/>
            <person name="Battail C."/>
            <person name="Shen J."/>
            <person name="Sidebottom C.H."/>
            <person name="Wang X."/>
            <person name="Canaguier A."/>
            <person name="Chauveau A."/>
            <person name="Berard A."/>
            <person name="Deniot G."/>
            <person name="Guan M."/>
            <person name="Liu Z."/>
            <person name="Sun F."/>
            <person name="Lim Y.P."/>
            <person name="Lyons E."/>
            <person name="Town C.D."/>
            <person name="Bancroft I."/>
            <person name="Wang X."/>
            <person name="Meng J."/>
            <person name="Ma J."/>
            <person name="Pires J.C."/>
            <person name="King G.J."/>
            <person name="Brunel D."/>
            <person name="Delourme R."/>
            <person name="Renard M."/>
            <person name="Aury J.M."/>
            <person name="Adams K.L."/>
            <person name="Batley J."/>
            <person name="Snowdon R.J."/>
            <person name="Tost J."/>
            <person name="Edwards D."/>
            <person name="Zhou Y."/>
            <person name="Hua W."/>
            <person name="Sharpe A.G."/>
            <person name="Paterson A.H."/>
            <person name="Guan C."/>
            <person name="Wincker P."/>
        </authorList>
    </citation>
    <scope>NUCLEOTIDE SEQUENCE [LARGE SCALE GENOMIC DNA]</scope>
    <source>
        <strain evidence="4">cv. Darmor-bzh</strain>
    </source>
</reference>
<evidence type="ECO:0000256" key="1">
    <source>
        <dbReference type="ARBA" id="ARBA00023125"/>
    </source>
</evidence>
<dbReference type="SUPFAM" id="SSF50249">
    <property type="entry name" value="Nucleic acid-binding proteins"/>
    <property type="match status" value="1"/>
</dbReference>
<dbReference type="PANTHER" id="PTHR13356:SF7">
    <property type="entry name" value="SOSS COMPLEX SUBUNIT B HOMOLOG"/>
    <property type="match status" value="1"/>
</dbReference>
<proteinExistence type="predicted"/>
<protein>
    <submittedName>
        <fullName evidence="2">(rape) hypothetical protein</fullName>
    </submittedName>
    <submittedName>
        <fullName evidence="3">BnaC02g42670D protein</fullName>
    </submittedName>
</protein>
<accession>A0A078HQC9</accession>
<dbReference type="GO" id="GO:0010212">
    <property type="term" value="P:response to ionizing radiation"/>
    <property type="evidence" value="ECO:0000318"/>
    <property type="project" value="GO_Central"/>
</dbReference>
<dbReference type="Proteomes" id="UP001295469">
    <property type="component" value="Chromosome C02"/>
</dbReference>